<dbReference type="SUPFAM" id="SSF89360">
    <property type="entry name" value="HesB-like domain"/>
    <property type="match status" value="1"/>
</dbReference>
<dbReference type="PANTHER" id="PTHR10072:SF41">
    <property type="entry name" value="IRON-SULFUR CLUSTER ASSEMBLY 1 HOMOLOG, MITOCHONDRIAL"/>
    <property type="match status" value="1"/>
</dbReference>
<evidence type="ECO:0000256" key="1">
    <source>
        <dbReference type="ARBA" id="ARBA00006718"/>
    </source>
</evidence>
<dbReference type="InterPro" id="IPR000361">
    <property type="entry name" value="ATAP_core_dom"/>
</dbReference>
<dbReference type="GO" id="GO:0051537">
    <property type="term" value="F:2 iron, 2 sulfur cluster binding"/>
    <property type="evidence" value="ECO:0007669"/>
    <property type="project" value="TreeGrafter"/>
</dbReference>
<dbReference type="Pfam" id="PF01521">
    <property type="entry name" value="Fe-S_biosyn"/>
    <property type="match status" value="1"/>
</dbReference>
<accession>A0A2T1LXD7</accession>
<protein>
    <submittedName>
        <fullName evidence="3">Iron-sulfur cluster assembly accessory protein</fullName>
    </submittedName>
</protein>
<organism evidence="3 4">
    <name type="scientific">Aphanothece hegewaldii CCALA 016</name>
    <dbReference type="NCBI Taxonomy" id="2107694"/>
    <lineage>
        <taxon>Bacteria</taxon>
        <taxon>Bacillati</taxon>
        <taxon>Cyanobacteriota</taxon>
        <taxon>Cyanophyceae</taxon>
        <taxon>Oscillatoriophycideae</taxon>
        <taxon>Chroococcales</taxon>
        <taxon>Aphanothecaceae</taxon>
        <taxon>Aphanothece</taxon>
    </lineage>
</organism>
<dbReference type="Proteomes" id="UP000239001">
    <property type="component" value="Unassembled WGS sequence"/>
</dbReference>
<dbReference type="PANTHER" id="PTHR10072">
    <property type="entry name" value="IRON-SULFUR CLUSTER ASSEMBLY PROTEIN"/>
    <property type="match status" value="1"/>
</dbReference>
<proteinExistence type="inferred from homology"/>
<dbReference type="AlphaFoldDB" id="A0A2T1LXD7"/>
<dbReference type="InterPro" id="IPR050322">
    <property type="entry name" value="Fe-S_cluster_asmbl/transfer"/>
</dbReference>
<dbReference type="GO" id="GO:0016226">
    <property type="term" value="P:iron-sulfur cluster assembly"/>
    <property type="evidence" value="ECO:0007669"/>
    <property type="project" value="InterPro"/>
</dbReference>
<sequence>MIELTPAAVKEIKRLQKSRQQLNTYLRIGIKTGGCSGLYYDLEFTQQPESSDRLEKSQDINIVIDLSCDPYLQNLKLDYAEDLMGGGFRFHNPQASATCGCGLSFET</sequence>
<evidence type="ECO:0000313" key="3">
    <source>
        <dbReference type="EMBL" id="PSF36846.1"/>
    </source>
</evidence>
<keyword evidence="4" id="KW-1185">Reference proteome</keyword>
<dbReference type="InterPro" id="IPR017870">
    <property type="entry name" value="FeS_cluster_insertion_CS"/>
</dbReference>
<reference evidence="3 4" key="2">
    <citation type="submission" date="2018-03" db="EMBL/GenBank/DDBJ databases">
        <authorList>
            <person name="Keele B.F."/>
        </authorList>
    </citation>
    <scope>NUCLEOTIDE SEQUENCE [LARGE SCALE GENOMIC DNA]</scope>
    <source>
        <strain evidence="3 4">CCALA 016</strain>
    </source>
</reference>
<dbReference type="NCBIfam" id="TIGR00049">
    <property type="entry name" value="iron-sulfur cluster assembly accessory protein"/>
    <property type="match status" value="1"/>
</dbReference>
<dbReference type="PROSITE" id="PS01152">
    <property type="entry name" value="HESB"/>
    <property type="match status" value="1"/>
</dbReference>
<dbReference type="GO" id="GO:0005737">
    <property type="term" value="C:cytoplasm"/>
    <property type="evidence" value="ECO:0007669"/>
    <property type="project" value="TreeGrafter"/>
</dbReference>
<dbReference type="Gene3D" id="2.60.300.12">
    <property type="entry name" value="HesB-like domain"/>
    <property type="match status" value="1"/>
</dbReference>
<feature type="domain" description="Core" evidence="2">
    <location>
        <begin position="2"/>
        <end position="102"/>
    </location>
</feature>
<dbReference type="RefSeq" id="WP_106457276.1">
    <property type="nucleotide sequence ID" value="NZ_PXOH01000012.1"/>
</dbReference>
<reference evidence="3 4" key="1">
    <citation type="submission" date="2018-03" db="EMBL/GenBank/DDBJ databases">
        <title>The ancient ancestry and fast evolution of plastids.</title>
        <authorList>
            <person name="Moore K.R."/>
            <person name="Magnabosco C."/>
            <person name="Momper L."/>
            <person name="Gold D.A."/>
            <person name="Bosak T."/>
            <person name="Fournier G.P."/>
        </authorList>
    </citation>
    <scope>NUCLEOTIDE SEQUENCE [LARGE SCALE GENOMIC DNA]</scope>
    <source>
        <strain evidence="3 4">CCALA 016</strain>
    </source>
</reference>
<gene>
    <name evidence="3" type="ORF">C7H19_12840</name>
</gene>
<dbReference type="OrthoDB" id="9801228at2"/>
<evidence type="ECO:0000313" key="4">
    <source>
        <dbReference type="Proteomes" id="UP000239001"/>
    </source>
</evidence>
<name>A0A2T1LXD7_9CHRO</name>
<dbReference type="InterPro" id="IPR035903">
    <property type="entry name" value="HesB-like_dom_sf"/>
</dbReference>
<dbReference type="EMBL" id="PXOH01000012">
    <property type="protein sequence ID" value="PSF36846.1"/>
    <property type="molecule type" value="Genomic_DNA"/>
</dbReference>
<comment type="caution">
    <text evidence="3">The sequence shown here is derived from an EMBL/GenBank/DDBJ whole genome shotgun (WGS) entry which is preliminary data.</text>
</comment>
<dbReference type="InterPro" id="IPR016092">
    <property type="entry name" value="ATAP"/>
</dbReference>
<comment type="similarity">
    <text evidence="1">Belongs to the HesB/IscA family.</text>
</comment>
<evidence type="ECO:0000259" key="2">
    <source>
        <dbReference type="Pfam" id="PF01521"/>
    </source>
</evidence>